<accession>A0AC34G0H8</accession>
<evidence type="ECO:0000313" key="1">
    <source>
        <dbReference type="Proteomes" id="UP000887579"/>
    </source>
</evidence>
<dbReference type="WBParaSite" id="ES5_v2.g23138.t1">
    <property type="protein sequence ID" value="ES5_v2.g23138.t1"/>
    <property type="gene ID" value="ES5_v2.g23138"/>
</dbReference>
<name>A0AC34G0H8_9BILA</name>
<protein>
    <submittedName>
        <fullName evidence="2">Uncharacterized protein</fullName>
    </submittedName>
</protein>
<proteinExistence type="predicted"/>
<organism evidence="1 2">
    <name type="scientific">Panagrolaimus sp. ES5</name>
    <dbReference type="NCBI Taxonomy" id="591445"/>
    <lineage>
        <taxon>Eukaryota</taxon>
        <taxon>Metazoa</taxon>
        <taxon>Ecdysozoa</taxon>
        <taxon>Nematoda</taxon>
        <taxon>Chromadorea</taxon>
        <taxon>Rhabditida</taxon>
        <taxon>Tylenchina</taxon>
        <taxon>Panagrolaimomorpha</taxon>
        <taxon>Panagrolaimoidea</taxon>
        <taxon>Panagrolaimidae</taxon>
        <taxon>Panagrolaimus</taxon>
    </lineage>
</organism>
<sequence>MKLYVLSPDGWNETTDIPSEFMDQNIHSMLLFHPENCDAKHEVECDPSVTFTFNLDLHEVEFQRDNDEKPVKGLLCSLSVTNLENQEDEYDIKFQCQTIDKHLEFNIKSNYAALNDDQFTPENPEEFIKSFLEAHIPITSPAYEDTNVTKVPAVKNQLENLLKEFKIRRDSFTPPPITPILFTKLHVSQTMRPICKPQVNKYKSLMDKNQFNWDSTVIDVVKHKSINGHYEVINGNSRFLAASEQKTAKKSYPQEIKCRIHETSDKFGTLAVGLNIAKTKTELPLNNIEKVSIVRKLLEANNISRQLASASDIQKLHDYF</sequence>
<dbReference type="Proteomes" id="UP000887579">
    <property type="component" value="Unplaced"/>
</dbReference>
<evidence type="ECO:0000313" key="2">
    <source>
        <dbReference type="WBParaSite" id="ES5_v2.g23138.t1"/>
    </source>
</evidence>
<reference evidence="2" key="1">
    <citation type="submission" date="2022-11" db="UniProtKB">
        <authorList>
            <consortium name="WormBaseParasite"/>
        </authorList>
    </citation>
    <scope>IDENTIFICATION</scope>
</reference>